<dbReference type="CDD" id="cd00615">
    <property type="entry name" value="Orn_deC_like"/>
    <property type="match status" value="1"/>
</dbReference>
<dbReference type="Gene3D" id="3.90.100.10">
    <property type="entry name" value="Orn/Lys/Arg decarboxylase, C-terminal domain"/>
    <property type="match status" value="1"/>
</dbReference>
<feature type="binding site" evidence="9">
    <location>
        <position position="554"/>
    </location>
    <ligand>
        <name>spermidine</name>
        <dbReference type="ChEBI" id="CHEBI:57834"/>
    </ligand>
</feature>
<keyword evidence="5" id="KW-0210">Decarboxylase</keyword>
<dbReference type="NCBIfam" id="TIGR00417">
    <property type="entry name" value="speE"/>
    <property type="match status" value="1"/>
</dbReference>
<evidence type="ECO:0000259" key="13">
    <source>
        <dbReference type="PROSITE" id="PS51006"/>
    </source>
</evidence>
<evidence type="ECO:0000256" key="1">
    <source>
        <dbReference type="ARBA" id="ARBA00001933"/>
    </source>
</evidence>
<evidence type="ECO:0000256" key="6">
    <source>
        <dbReference type="ARBA" id="ARBA00022898"/>
    </source>
</evidence>
<dbReference type="Pfam" id="PF17284">
    <property type="entry name" value="Spermine_synt_N"/>
    <property type="match status" value="1"/>
</dbReference>
<dbReference type="GO" id="GO:0008295">
    <property type="term" value="P:spermidine biosynthetic process"/>
    <property type="evidence" value="ECO:0007669"/>
    <property type="project" value="UniProtKB-UniRule"/>
</dbReference>
<dbReference type="AlphaFoldDB" id="A0A1S1V6Z4"/>
<dbReference type="InterPro" id="IPR052357">
    <property type="entry name" value="Orn_Lys_Arg_decarboxylase-I"/>
</dbReference>
<dbReference type="Proteomes" id="UP000180254">
    <property type="component" value="Unassembled WGS sequence"/>
</dbReference>
<keyword evidence="15" id="KW-1185">Reference proteome</keyword>
<comment type="pathway">
    <text evidence="9">Amine and polyamine biosynthesis; spermidine biosynthesis; spermidine from putrescine: step 1/1.</text>
</comment>
<evidence type="ECO:0000256" key="8">
    <source>
        <dbReference type="ARBA" id="ARBA00023239"/>
    </source>
</evidence>
<dbReference type="PROSITE" id="PS51006">
    <property type="entry name" value="PABS_2"/>
    <property type="match status" value="1"/>
</dbReference>
<dbReference type="GO" id="GO:0004766">
    <property type="term" value="F:spermidine synthase activity"/>
    <property type="evidence" value="ECO:0007669"/>
    <property type="project" value="UniProtKB-UniRule"/>
</dbReference>
<dbReference type="EMBL" id="MKIE01000004">
    <property type="protein sequence ID" value="OHW62274.1"/>
    <property type="molecule type" value="Genomic_DNA"/>
</dbReference>
<feature type="domain" description="PABS" evidence="13">
    <location>
        <begin position="494"/>
        <end position="731"/>
    </location>
</feature>
<proteinExistence type="inferred from homology"/>
<dbReference type="SUPFAM" id="SSF53335">
    <property type="entry name" value="S-adenosyl-L-methionine-dependent methyltransferases"/>
    <property type="match status" value="1"/>
</dbReference>
<sequence length="776" mass="87347">MKMDHTKTPILSALLDYAKKDVVCFDVPGHKRGNYLEELKDALGEMTLRLDVNASKTMDNLSYPTGVIKEAEELIADAFHSDNSFILVNGSTSGVQYMIMSAIENGDKILLPRNVHKSAINALILAGGKPVFMEPEIDLEYGIANGVSLKSVKQALDLNDDIKAIFLINPTYFGAVSDLEQIIELAHSRGIPVLVDQAHGAHFSFHPELPVNASLYGADLVTLSMHKTGGSLTQSSVLLHNEGLISKNKIRSTVNLLQTTSASYLLMCSVDLARKQLVLEGEARLEKLLKLTRAAKREINEIPGLSCISRDSYVASGKSFDYDELKVVVNVSELGVSGFYIYDLLFSDYDIQVELAEPNVIMAIISFGDNEVSINTLVESLRDISSRFYRKSEKRDTNILSGLKNPKLMLSPRDAYYHSKNIVHIKDAAGLISGESIMIYPPGIPLVIPGEMITEDMIEHYLYLRDEGSITLNDDDDPYMIKILDKSKEENAMDLWYTENHQEDVKFSIKVKEHLHSEKSEFQQLDFFTSDTFGKFFTLDGLMMVTEKDEFIYHDMITHVSMAVNPNIKRVLVIGGGDGGTAREVLRYPGVEKVDMVEIDERVVRLCQKFLPLTAEKLDNDERLTLYFEDGLKFVQDADSESYDLILVDSTDPIGPGEGLFTYEFYNNCKRVLSEDGILINQHESPYYSSYSHEMKRSHSKIKETFPIAKVYQFHMPTYPSGHWLFGFASKKYDPIADLKADEWNALGLKTKYYNTDIHVGAFMLPTYVKDELENV</sequence>
<keyword evidence="9 12" id="KW-0745">Spermidine biosynthesis</keyword>
<keyword evidence="6" id="KW-0663">Pyridoxal phosphate</keyword>
<dbReference type="HAMAP" id="MF_00198">
    <property type="entry name" value="Spermidine_synth"/>
    <property type="match status" value="1"/>
</dbReference>
<dbReference type="PROSITE" id="PS00703">
    <property type="entry name" value="OKR_DC_1"/>
    <property type="match status" value="1"/>
</dbReference>
<comment type="function">
    <text evidence="9">Catalyzes the irreversible transfer of a propylamine group from the amino donor S-adenosylmethioninamine (decarboxy-AdoMet) to putrescine (1,4-diaminobutane) to yield spermidine.</text>
</comment>
<comment type="similarity">
    <text evidence="3">Belongs to the Orn/Lys/Arg decarboxylase class-I family.</text>
</comment>
<dbReference type="UniPathway" id="UPA00248">
    <property type="reaction ID" value="UER00314"/>
</dbReference>
<dbReference type="NCBIfam" id="NF002010">
    <property type="entry name" value="PRK00811.1"/>
    <property type="match status" value="1"/>
</dbReference>
<evidence type="ECO:0000256" key="3">
    <source>
        <dbReference type="ARBA" id="ARBA00010671"/>
    </source>
</evidence>
<dbReference type="RefSeq" id="WP_245674458.1">
    <property type="nucleotide sequence ID" value="NZ_MKIE01000004.1"/>
</dbReference>
<organism evidence="14 15">
    <name type="scientific">Andreesenia angusta</name>
    <dbReference type="NCBI Taxonomy" id="39480"/>
    <lineage>
        <taxon>Bacteria</taxon>
        <taxon>Bacillati</taxon>
        <taxon>Bacillota</taxon>
        <taxon>Tissierellia</taxon>
        <taxon>Tissierellales</taxon>
        <taxon>Gottschalkiaceae</taxon>
        <taxon>Andreesenia</taxon>
    </lineage>
</organism>
<evidence type="ECO:0000256" key="9">
    <source>
        <dbReference type="HAMAP-Rule" id="MF_00198"/>
    </source>
</evidence>
<comment type="subunit">
    <text evidence="9">Homodimer or homotetramer.</text>
</comment>
<dbReference type="Pfam" id="PF01276">
    <property type="entry name" value="OKR_DC_1"/>
    <property type="match status" value="1"/>
</dbReference>
<keyword evidence="8 14" id="KW-0456">Lyase</keyword>
<gene>
    <name evidence="14" type="primary">speA_1</name>
    <name evidence="9" type="synonym">speE</name>
    <name evidence="14" type="ORF">EUAN_13440</name>
</gene>
<dbReference type="InterPro" id="IPR015424">
    <property type="entry name" value="PyrdxlP-dep_Trfase"/>
</dbReference>
<feature type="binding site" evidence="9">
    <location>
        <begin position="630"/>
        <end position="631"/>
    </location>
    <ligand>
        <name>S-methyl-5'-thioadenosine</name>
        <dbReference type="ChEBI" id="CHEBI:17509"/>
    </ligand>
</feature>
<dbReference type="EC" id="2.5.1.16" evidence="9"/>
<dbReference type="InterPro" id="IPR037163">
    <property type="entry name" value="Spermidine_synt_N_sf"/>
</dbReference>
<dbReference type="InterPro" id="IPR015421">
    <property type="entry name" value="PyrdxlP-dep_Trfase_major"/>
</dbReference>
<dbReference type="Pfam" id="PF01564">
    <property type="entry name" value="Spermine_synth"/>
    <property type="match status" value="1"/>
</dbReference>
<dbReference type="CDD" id="cd02440">
    <property type="entry name" value="AdoMet_MTases"/>
    <property type="match status" value="1"/>
</dbReference>
<dbReference type="Gene3D" id="2.30.140.10">
    <property type="entry name" value="Spermidine synthase, tetramerisation domain"/>
    <property type="match status" value="1"/>
</dbReference>
<dbReference type="InterPro" id="IPR008286">
    <property type="entry name" value="Prn/Lys/Arg_de-COase_C"/>
</dbReference>
<feature type="active site" description="Proton acceptor" evidence="9 10">
    <location>
        <position position="649"/>
    </location>
</feature>
<dbReference type="InterPro" id="IPR001045">
    <property type="entry name" value="Spermi_synthase"/>
</dbReference>
<evidence type="ECO:0000256" key="11">
    <source>
        <dbReference type="RuleBase" id="RU003836"/>
    </source>
</evidence>
<reference evidence="14 15" key="1">
    <citation type="submission" date="2016-09" db="EMBL/GenBank/DDBJ databases">
        <title>Genome sequence of Eubacterium angustum.</title>
        <authorList>
            <person name="Poehlein A."/>
            <person name="Daniel R."/>
        </authorList>
    </citation>
    <scope>NUCLEOTIDE SEQUENCE [LARGE SCALE GENOMIC DNA]</scope>
    <source>
        <strain evidence="14 15">DSM 1989</strain>
    </source>
</reference>
<feature type="binding site" evidence="9">
    <location>
        <begin position="649"/>
        <end position="652"/>
    </location>
    <ligand>
        <name>spermidine</name>
        <dbReference type="ChEBI" id="CHEBI:57834"/>
    </ligand>
</feature>
<accession>A0A1S1V6Z4</accession>
<comment type="caution">
    <text evidence="14">The sequence shown here is derived from an EMBL/GenBank/DDBJ whole genome shotgun (WGS) entry which is preliminary data.</text>
</comment>
<dbReference type="Gene3D" id="3.40.50.150">
    <property type="entry name" value="Vaccinia Virus protein VP39"/>
    <property type="match status" value="1"/>
</dbReference>
<evidence type="ECO:0000256" key="7">
    <source>
        <dbReference type="ARBA" id="ARBA00023115"/>
    </source>
</evidence>
<dbReference type="GO" id="GO:0016831">
    <property type="term" value="F:carboxy-lyase activity"/>
    <property type="evidence" value="ECO:0007669"/>
    <property type="project" value="UniProtKB-KW"/>
</dbReference>
<dbReference type="Gene3D" id="3.40.640.10">
    <property type="entry name" value="Type I PLP-dependent aspartate aminotransferase-like (Major domain)"/>
    <property type="match status" value="1"/>
</dbReference>
<evidence type="ECO:0000256" key="4">
    <source>
        <dbReference type="ARBA" id="ARBA00022679"/>
    </source>
</evidence>
<feature type="binding site" evidence="9">
    <location>
        <position position="656"/>
    </location>
    <ligand>
        <name>S-methyl-5'-thioadenosine</name>
        <dbReference type="ChEBI" id="CHEBI:17509"/>
    </ligand>
</feature>
<feature type="binding site" evidence="9">
    <location>
        <position position="578"/>
    </location>
    <ligand>
        <name>spermidine</name>
        <dbReference type="ChEBI" id="CHEBI:57834"/>
    </ligand>
</feature>
<dbReference type="Pfam" id="PF03711">
    <property type="entry name" value="OKR_DC_1_C"/>
    <property type="match status" value="1"/>
</dbReference>
<comment type="catalytic activity">
    <reaction evidence="9 12">
        <text>S-adenosyl 3-(methylsulfanyl)propylamine + putrescine = S-methyl-5'-thioadenosine + spermidine + H(+)</text>
        <dbReference type="Rhea" id="RHEA:12721"/>
        <dbReference type="ChEBI" id="CHEBI:15378"/>
        <dbReference type="ChEBI" id="CHEBI:17509"/>
        <dbReference type="ChEBI" id="CHEBI:57443"/>
        <dbReference type="ChEBI" id="CHEBI:57834"/>
        <dbReference type="ChEBI" id="CHEBI:326268"/>
        <dbReference type="EC" id="2.5.1.16"/>
    </reaction>
</comment>
<keyword evidence="7 9" id="KW-0620">Polyamine biosynthesis</keyword>
<feature type="binding site" evidence="9">
    <location>
        <position position="598"/>
    </location>
    <ligand>
        <name>S-methyl-5'-thioadenosine</name>
        <dbReference type="ChEBI" id="CHEBI:17509"/>
    </ligand>
</feature>
<dbReference type="InterPro" id="IPR035246">
    <property type="entry name" value="Spermidine_synt_N"/>
</dbReference>
<dbReference type="PROSITE" id="PS01330">
    <property type="entry name" value="PABS_1"/>
    <property type="match status" value="1"/>
</dbReference>
<dbReference type="PANTHER" id="PTHR43277:SF4">
    <property type="entry name" value="ARGININE DECARBOXYLASE"/>
    <property type="match status" value="1"/>
</dbReference>
<comment type="similarity">
    <text evidence="2 9 11">Belongs to the spermidine/spermine synthase family.</text>
</comment>
<evidence type="ECO:0000256" key="5">
    <source>
        <dbReference type="ARBA" id="ARBA00022793"/>
    </source>
</evidence>
<dbReference type="InterPro" id="IPR000310">
    <property type="entry name" value="Orn/Lys/Arg_deCO2ase_major_dom"/>
</dbReference>
<evidence type="ECO:0000313" key="14">
    <source>
        <dbReference type="EMBL" id="OHW62274.1"/>
    </source>
</evidence>
<evidence type="ECO:0000256" key="2">
    <source>
        <dbReference type="ARBA" id="ARBA00007867"/>
    </source>
</evidence>
<keyword evidence="4 9" id="KW-0808">Transferase</keyword>
<dbReference type="InterPro" id="IPR030374">
    <property type="entry name" value="PABS"/>
</dbReference>
<dbReference type="InterPro" id="IPR030373">
    <property type="entry name" value="PABS_CS"/>
</dbReference>
<protein>
    <recommendedName>
        <fullName evidence="9">Polyamine aminopropyltransferase</fullName>
    </recommendedName>
    <alternativeName>
        <fullName evidence="9">Putrescine aminopropyltransferase</fullName>
        <shortName evidence="9">PAPT</shortName>
    </alternativeName>
    <alternativeName>
        <fullName evidence="9">Spermidine synthase</fullName>
        <shortName evidence="9">SPDS</shortName>
        <shortName evidence="9">SPDSY</shortName>
        <ecNumber evidence="9">2.5.1.16</ecNumber>
    </alternativeName>
</protein>
<dbReference type="InterPro" id="IPR029063">
    <property type="entry name" value="SAM-dependent_MTases_sf"/>
</dbReference>
<dbReference type="PANTHER" id="PTHR43277">
    <property type="entry name" value="ARGININE DECARBOXYLASE"/>
    <property type="match status" value="1"/>
</dbReference>
<evidence type="ECO:0000256" key="12">
    <source>
        <dbReference type="RuleBase" id="RU003837"/>
    </source>
</evidence>
<dbReference type="STRING" id="39480.EUAN_13440"/>
<evidence type="ECO:0000313" key="15">
    <source>
        <dbReference type="Proteomes" id="UP000180254"/>
    </source>
</evidence>
<feature type="binding site" evidence="9">
    <location>
        <position position="523"/>
    </location>
    <ligand>
        <name>S-methyl-5'-thioadenosine</name>
        <dbReference type="ChEBI" id="CHEBI:17509"/>
    </ligand>
</feature>
<comment type="cofactor">
    <cofactor evidence="1">
        <name>pyridoxal 5'-phosphate</name>
        <dbReference type="ChEBI" id="CHEBI:597326"/>
    </cofactor>
</comment>
<name>A0A1S1V6Z4_9FIRM</name>
<dbReference type="SUPFAM" id="SSF53383">
    <property type="entry name" value="PLP-dependent transferases"/>
    <property type="match status" value="1"/>
</dbReference>
<evidence type="ECO:0000256" key="10">
    <source>
        <dbReference type="PROSITE-ProRule" id="PRU00354"/>
    </source>
</evidence>